<organism evidence="1 2">
    <name type="scientific">Borrelia maritima</name>
    <dbReference type="NCBI Taxonomy" id="2761123"/>
    <lineage>
        <taxon>Bacteria</taxon>
        <taxon>Pseudomonadati</taxon>
        <taxon>Spirochaetota</taxon>
        <taxon>Spirochaetia</taxon>
        <taxon>Spirochaetales</taxon>
        <taxon>Borreliaceae</taxon>
        <taxon>Borrelia</taxon>
    </lineage>
</organism>
<keyword evidence="1" id="KW-0614">Plasmid</keyword>
<keyword evidence="2" id="KW-1185">Reference proteome</keyword>
<dbReference type="InterPro" id="IPR003459">
    <property type="entry name" value="Borrelia_plasmid_OrfA"/>
</dbReference>
<dbReference type="KEGG" id="bmat:DB723_05145"/>
<gene>
    <name evidence="1" type="ORF">DB723_05145</name>
</gene>
<name>A0A5J6WDW7_9SPIR</name>
<proteinExistence type="predicted"/>
<geneLocation type="plasmid" evidence="1 2">
    <name>lp17</name>
</geneLocation>
<evidence type="ECO:0000313" key="1">
    <source>
        <dbReference type="EMBL" id="QFI15078.1"/>
    </source>
</evidence>
<evidence type="ECO:0000313" key="2">
    <source>
        <dbReference type="Proteomes" id="UP000326393"/>
    </source>
</evidence>
<dbReference type="Proteomes" id="UP000326393">
    <property type="component" value="Plasmid lp17"/>
</dbReference>
<accession>A0A5J6WDW7</accession>
<dbReference type="Pfam" id="PF02414">
    <property type="entry name" value="Borrelia_orfA"/>
    <property type="match status" value="1"/>
</dbReference>
<reference evidence="1 2" key="1">
    <citation type="journal article" date="2020" name="Int. J. Syst. Evol. Microbiol.">
        <title>Borrelia maritima sp. nov., a novel species of the Borrelia burgdorferi sensu lato complex, occupying a basal position to North American species.</title>
        <authorList>
            <person name="Margos G."/>
            <person name="Fedorova N."/>
            <person name="Becker N.S."/>
            <person name="Kleinjan J.E."/>
            <person name="Marosevic D."/>
            <person name="Krebs S."/>
            <person name="Hui L."/>
            <person name="Fingerle V."/>
            <person name="Lane R.S."/>
        </authorList>
    </citation>
    <scope>NUCLEOTIDE SEQUENCE [LARGE SCALE GENOMIC DNA]</scope>
    <source>
        <strain evidence="1 2">CA690</strain>
    </source>
</reference>
<dbReference type="RefSeq" id="WP_151553182.1">
    <property type="nucleotide sequence ID" value="NZ_CP044540.1"/>
</dbReference>
<dbReference type="EMBL" id="CP044540">
    <property type="protein sequence ID" value="QFI15078.1"/>
    <property type="molecule type" value="Genomic_DNA"/>
</dbReference>
<sequence length="63" mass="7741">MQHKLIVLISTLDYINNKLNYPKKECYHIINQYFIEKKHLRFQKRVDNHFNNTPTKMLSKIHV</sequence>
<protein>
    <submittedName>
        <fullName evidence="1">Uncharacterized protein</fullName>
    </submittedName>
</protein>
<dbReference type="AlphaFoldDB" id="A0A5J6WDW7"/>